<protein>
    <submittedName>
        <fullName evidence="2">Uncharacterized protein</fullName>
    </submittedName>
</protein>
<dbReference type="Proteomes" id="UP000619260">
    <property type="component" value="Unassembled WGS sequence"/>
</dbReference>
<name>A0A8J3YTQ4_9ACTN</name>
<proteinExistence type="predicted"/>
<sequence length="390" mass="41228">MARIGNGRRRSVIGEAGDYQPAGAGRSSRLAPSEYTVARHVADLDAIRQKLAAPKVVLMDDGRWSINASTGDIRRSSPAHNLRTAPVLGDADAAAEPQRSEASGAQRCGWELRSHARRTRDMGDTENRCRGASVSSGFDAERQVSGGTLDIAASAPGWNGTEPHGTPPLKESADILHGRNVLLLRRIFVGGMALAAAVSTLTACGERGSESGGALGASPSAVRPKQLFADNFEPVCDGKPFPFAKAYDAAATGHKAVLFRTYRDGAWVDGSSGLPADWTVKFEAGGDAYAAVDVTVCLKRTAATFVKECRGYEVNGKPDALVVKMHSATWVMSVHEAQTGKELASKEVAATDTTCTRYVVGAPKDATTLDEFAKVPDEDVVAFAKPFVQP</sequence>
<evidence type="ECO:0000256" key="1">
    <source>
        <dbReference type="SAM" id="MobiDB-lite"/>
    </source>
</evidence>
<keyword evidence="3" id="KW-1185">Reference proteome</keyword>
<dbReference type="RefSeq" id="WP_203903056.1">
    <property type="nucleotide sequence ID" value="NZ_BOPF01000029.1"/>
</dbReference>
<gene>
    <name evidence="2" type="ORF">Val02_64690</name>
</gene>
<evidence type="ECO:0000313" key="3">
    <source>
        <dbReference type="Proteomes" id="UP000619260"/>
    </source>
</evidence>
<reference evidence="2" key="1">
    <citation type="submission" date="2021-01" db="EMBL/GenBank/DDBJ databases">
        <title>Whole genome shotgun sequence of Virgisporangium aliadipatigenens NBRC 105644.</title>
        <authorList>
            <person name="Komaki H."/>
            <person name="Tamura T."/>
        </authorList>
    </citation>
    <scope>NUCLEOTIDE SEQUENCE</scope>
    <source>
        <strain evidence="2">NBRC 105644</strain>
    </source>
</reference>
<dbReference type="EMBL" id="BOPF01000029">
    <property type="protein sequence ID" value="GIJ49583.1"/>
    <property type="molecule type" value="Genomic_DNA"/>
</dbReference>
<organism evidence="2 3">
    <name type="scientific">Virgisporangium aliadipatigenens</name>
    <dbReference type="NCBI Taxonomy" id="741659"/>
    <lineage>
        <taxon>Bacteria</taxon>
        <taxon>Bacillati</taxon>
        <taxon>Actinomycetota</taxon>
        <taxon>Actinomycetes</taxon>
        <taxon>Micromonosporales</taxon>
        <taxon>Micromonosporaceae</taxon>
        <taxon>Virgisporangium</taxon>
    </lineage>
</organism>
<evidence type="ECO:0000313" key="2">
    <source>
        <dbReference type="EMBL" id="GIJ49583.1"/>
    </source>
</evidence>
<dbReference type="AlphaFoldDB" id="A0A8J3YTQ4"/>
<comment type="caution">
    <text evidence="2">The sequence shown here is derived from an EMBL/GenBank/DDBJ whole genome shotgun (WGS) entry which is preliminary data.</text>
</comment>
<accession>A0A8J3YTQ4</accession>
<feature type="compositionally biased region" description="Basic residues" evidence="1">
    <location>
        <begin position="1"/>
        <end position="11"/>
    </location>
</feature>
<feature type="region of interest" description="Disordered" evidence="1">
    <location>
        <begin position="1"/>
        <end position="29"/>
    </location>
</feature>